<keyword evidence="4 10" id="KW-0812">Transmembrane</keyword>
<dbReference type="InterPro" id="IPR036390">
    <property type="entry name" value="WH_DNA-bd_sf"/>
</dbReference>
<dbReference type="InterPro" id="IPR005599">
    <property type="entry name" value="GPI_mannosylTrfase"/>
</dbReference>
<dbReference type="Pfam" id="PF25340">
    <property type="entry name" value="BCD_RFX"/>
    <property type="match status" value="1"/>
</dbReference>
<keyword evidence="8 10" id="KW-0472">Membrane</keyword>
<feature type="transmembrane region" description="Helical" evidence="10">
    <location>
        <begin position="83"/>
        <end position="104"/>
    </location>
</feature>
<feature type="region of interest" description="Disordered" evidence="9">
    <location>
        <begin position="627"/>
        <end position="647"/>
    </location>
</feature>
<gene>
    <name evidence="13" type="ORF">B0A48_10174</name>
</gene>
<dbReference type="Pfam" id="PF03901">
    <property type="entry name" value="Glyco_transf_22"/>
    <property type="match status" value="1"/>
</dbReference>
<dbReference type="PANTHER" id="PTHR12619:SF5">
    <property type="entry name" value="TRANSCRIPTION FACTOR RFX4"/>
    <property type="match status" value="1"/>
</dbReference>
<dbReference type="InterPro" id="IPR012445">
    <property type="entry name" value="ATG101"/>
</dbReference>
<feature type="compositionally biased region" description="Polar residues" evidence="9">
    <location>
        <begin position="1249"/>
        <end position="1259"/>
    </location>
</feature>
<dbReference type="InterPro" id="IPR057321">
    <property type="entry name" value="RFX1-4/6/8-like_BCD"/>
</dbReference>
<evidence type="ECO:0000313" key="13">
    <source>
        <dbReference type="EMBL" id="OQO03510.1"/>
    </source>
</evidence>
<dbReference type="GO" id="GO:0005789">
    <property type="term" value="C:endoplasmic reticulum membrane"/>
    <property type="evidence" value="ECO:0007669"/>
    <property type="project" value="UniProtKB-SubCell"/>
</dbReference>
<evidence type="ECO:0000256" key="11">
    <source>
        <dbReference type="SAM" id="SignalP"/>
    </source>
</evidence>
<dbReference type="InParanoid" id="A0A1V8SWS7"/>
<keyword evidence="3" id="KW-0808">Transferase</keyword>
<evidence type="ECO:0000259" key="12">
    <source>
        <dbReference type="PROSITE" id="PS51526"/>
    </source>
</evidence>
<dbReference type="Proteomes" id="UP000192596">
    <property type="component" value="Unassembled WGS sequence"/>
</dbReference>
<keyword evidence="14" id="KW-1185">Reference proteome</keyword>
<dbReference type="InterPro" id="IPR003150">
    <property type="entry name" value="DNA-bd_RFX"/>
</dbReference>
<reference evidence="14" key="1">
    <citation type="submission" date="2017-03" db="EMBL/GenBank/DDBJ databases">
        <title>Genomes of endolithic fungi from Antarctica.</title>
        <authorList>
            <person name="Coleine C."/>
            <person name="Masonjones S."/>
            <person name="Stajich J.E."/>
        </authorList>
    </citation>
    <scope>NUCLEOTIDE SEQUENCE [LARGE SCALE GENOMIC DNA]</scope>
    <source>
        <strain evidence="14">CCFEE 5527</strain>
    </source>
</reference>
<dbReference type="Gene3D" id="1.10.10.10">
    <property type="entry name" value="Winged helix-like DNA-binding domain superfamily/Winged helix DNA-binding domain"/>
    <property type="match status" value="1"/>
</dbReference>
<dbReference type="GO" id="GO:0016757">
    <property type="term" value="F:glycosyltransferase activity"/>
    <property type="evidence" value="ECO:0007669"/>
    <property type="project" value="UniProtKB-KW"/>
</dbReference>
<feature type="region of interest" description="Disordered" evidence="9">
    <location>
        <begin position="536"/>
        <end position="569"/>
    </location>
</feature>
<dbReference type="Pfam" id="PF07855">
    <property type="entry name" value="ATG101"/>
    <property type="match status" value="1"/>
</dbReference>
<feature type="signal peptide" evidence="11">
    <location>
        <begin position="1"/>
        <end position="17"/>
    </location>
</feature>
<feature type="transmembrane region" description="Helical" evidence="10">
    <location>
        <begin position="166"/>
        <end position="193"/>
    </location>
</feature>
<feature type="compositionally biased region" description="Basic and acidic residues" evidence="9">
    <location>
        <begin position="1307"/>
        <end position="1318"/>
    </location>
</feature>
<feature type="chain" id="PRO_5012935380" description="RFX-type winged-helix domain-containing protein" evidence="11">
    <location>
        <begin position="18"/>
        <end position="1327"/>
    </location>
</feature>
<feature type="transmembrane region" description="Helical" evidence="10">
    <location>
        <begin position="205"/>
        <end position="235"/>
    </location>
</feature>
<proteinExistence type="predicted"/>
<evidence type="ECO:0000256" key="7">
    <source>
        <dbReference type="ARBA" id="ARBA00023125"/>
    </source>
</evidence>
<name>A0A1V8SWS7_9PEZI</name>
<sequence length="1327" mass="149582">MWRKLWLFLVLVRLYFAFQPSYIHPDEHFQGPEVITGNHQTWEFKSSNPIRSFFPLWLIYGAPLTLLKWIWEGLGYGSVPAHVAFYTLRLVMFMLSFILQDWAIHELVPLQKDRRVAITLIASSYVTWTFQTHTFSNSIETLVVLWVLVLIKRIRDDPAHTQNTACIVLAFLGVLGIFNRITFPAFILIPAVQLVPHLLHKPLRILVILITASVMFVGAVIMDTSIFTGIPVALIRFRDLPFYARVTPWNNLMYNLDSSNLAKHGLHPFYQHFLVNLPQLLGPAVLLLPFGNRNMFFWTAITGIALLSCFQHQEARFLQPAVPLLLTSIRLPKRLCRVWMTVWIVFNLFAGILFGTYHQGGIVSAQTWIAAQPNVTDLYYWKTYSPPHYLLDGRAVLYGDQGDLGQNGSMSTIEVSDLMGLDGELLVPQMASAMYSLLHTIFFHRIFTALPPTTHEILDTTLPLITTPASIPTALETHLSTLLRYLDTPSQSTSTPSATLTLQFLERRRPRKTGWFGGKGEEETVWETWVVEEGTARRLKRSPTSRAGLPTSRKSEPARRPGPATYAGHGPEAALLQYHASIDNGMPQHYGAHQQHPSAHYTQHPSYSNQESPYLQEAQYMEHTRTASQPLVSGAPDEKRKKGSAVTATNDKELREMLAKNEGRELRDVAQEVIQKERTPMAEKTKQLFAMLWLRAVCKPAKTSVPRNRVYTQYGTRCGTERVVPLNPASFGKLVRVIFPGIQTRRLGVRGESKYHYVDLALEDESAASYSASGWSASNAQTTDHHSRRSESVAAQQIDFNNLPRLQADTAAFPAADNIFEHQSIMPPSPRGPPSQSRAFAWPDTRGMQRDAPEALSYQHTLRFPPSNMPQFSEREPVNLPSIHPYLPPRTDTDTAEALAALYRTHCTSLIDSIRFCKEKQFFRLYTSFHGTLTVPVQKLFTHPNLAPWIEQCDLIMYRTMVRFVSRLTLQAAPVVVINILSTISATLHGHIAKTFQSQPAHVLEAKLRPAAVFASLLHRLIRVNQSAHAAANLLTIDQNREQMWYEWVTKVNPKRVMEAELPNCGYGETYKILTSEMRSLLEPLQAPPYQDDPYNFQAYSFEENGAGFASYLQNQMSRPGSGPSNVSTETILDRWSAFISSLPSRFPKAQTRLLLHCVSAIGTAALRDITIGNGQSYGHWWVLKIFVDEMSLWLAEMGGFLEPDYTQATPTQAWSQHSPVLAQNLTNGHQAHDPALDSQAYASFQQSNSFDDMQSRPQTADYHSHSQQYPVQPQQQSQHAYMSRQQQQQEAELDDSGIGGMGFGDEDAKYGRADGGARDMGLATGN</sequence>
<feature type="transmembrane region" description="Helical" evidence="10">
    <location>
        <begin position="49"/>
        <end position="71"/>
    </location>
</feature>
<dbReference type="GO" id="GO:0000981">
    <property type="term" value="F:DNA-binding transcription factor activity, RNA polymerase II-specific"/>
    <property type="evidence" value="ECO:0007669"/>
    <property type="project" value="TreeGrafter"/>
</dbReference>
<feature type="domain" description="RFX-type winged-helix" evidence="12">
    <location>
        <begin position="690"/>
        <end position="764"/>
    </location>
</feature>
<feature type="transmembrane region" description="Helical" evidence="10">
    <location>
        <begin position="338"/>
        <end position="357"/>
    </location>
</feature>
<dbReference type="GO" id="GO:0006914">
    <property type="term" value="P:autophagy"/>
    <property type="evidence" value="ECO:0007669"/>
    <property type="project" value="InterPro"/>
</dbReference>
<organism evidence="13 14">
    <name type="scientific">Cryoendolithus antarcticus</name>
    <dbReference type="NCBI Taxonomy" id="1507870"/>
    <lineage>
        <taxon>Eukaryota</taxon>
        <taxon>Fungi</taxon>
        <taxon>Dikarya</taxon>
        <taxon>Ascomycota</taxon>
        <taxon>Pezizomycotina</taxon>
        <taxon>Dothideomycetes</taxon>
        <taxon>Dothideomycetidae</taxon>
        <taxon>Cladosporiales</taxon>
        <taxon>Cladosporiaceae</taxon>
        <taxon>Cryoendolithus</taxon>
    </lineage>
</organism>
<accession>A0A1V8SWS7</accession>
<evidence type="ECO:0000256" key="8">
    <source>
        <dbReference type="ARBA" id="ARBA00023136"/>
    </source>
</evidence>
<dbReference type="SUPFAM" id="SSF46785">
    <property type="entry name" value="Winged helix' DNA-binding domain"/>
    <property type="match status" value="1"/>
</dbReference>
<evidence type="ECO:0000256" key="10">
    <source>
        <dbReference type="SAM" id="Phobius"/>
    </source>
</evidence>
<keyword evidence="11" id="KW-0732">Signal</keyword>
<keyword evidence="5" id="KW-0256">Endoplasmic reticulum</keyword>
<feature type="compositionally biased region" description="Low complexity" evidence="9">
    <location>
        <begin position="1266"/>
        <end position="1280"/>
    </location>
</feature>
<evidence type="ECO:0000256" key="9">
    <source>
        <dbReference type="SAM" id="MobiDB-lite"/>
    </source>
</evidence>
<keyword evidence="6 10" id="KW-1133">Transmembrane helix</keyword>
<dbReference type="Pfam" id="PF02257">
    <property type="entry name" value="RFX_DNA_binding"/>
    <property type="match status" value="1"/>
</dbReference>
<comment type="caution">
    <text evidence="13">The sequence shown here is derived from an EMBL/GenBank/DDBJ whole genome shotgun (WGS) entry which is preliminary data.</text>
</comment>
<evidence type="ECO:0000256" key="4">
    <source>
        <dbReference type="ARBA" id="ARBA00022692"/>
    </source>
</evidence>
<feature type="region of interest" description="Disordered" evidence="9">
    <location>
        <begin position="822"/>
        <end position="841"/>
    </location>
</feature>
<dbReference type="PANTHER" id="PTHR12619">
    <property type="entry name" value="RFX TRANSCRIPTION FACTOR FAMILY"/>
    <property type="match status" value="1"/>
</dbReference>
<feature type="transmembrane region" description="Helical" evidence="10">
    <location>
        <begin position="135"/>
        <end position="154"/>
    </location>
</feature>
<evidence type="ECO:0000256" key="5">
    <source>
        <dbReference type="ARBA" id="ARBA00022824"/>
    </source>
</evidence>
<comment type="subcellular location">
    <subcellularLocation>
        <location evidence="1">Endoplasmic reticulum membrane</location>
        <topology evidence="1">Multi-pass membrane protein</topology>
    </subcellularLocation>
</comment>
<dbReference type="STRING" id="1507870.A0A1V8SWS7"/>
<evidence type="ECO:0000256" key="2">
    <source>
        <dbReference type="ARBA" id="ARBA00022676"/>
    </source>
</evidence>
<feature type="region of interest" description="Disordered" evidence="9">
    <location>
        <begin position="1249"/>
        <end position="1327"/>
    </location>
</feature>
<dbReference type="OrthoDB" id="10056949at2759"/>
<evidence type="ECO:0000256" key="3">
    <source>
        <dbReference type="ARBA" id="ARBA00022679"/>
    </source>
</evidence>
<keyword evidence="2" id="KW-0328">Glycosyltransferase</keyword>
<dbReference type="EMBL" id="NAJO01000024">
    <property type="protein sequence ID" value="OQO03510.1"/>
    <property type="molecule type" value="Genomic_DNA"/>
</dbReference>
<dbReference type="GO" id="GO:0000978">
    <property type="term" value="F:RNA polymerase II cis-regulatory region sequence-specific DNA binding"/>
    <property type="evidence" value="ECO:0007669"/>
    <property type="project" value="TreeGrafter"/>
</dbReference>
<dbReference type="InterPro" id="IPR036388">
    <property type="entry name" value="WH-like_DNA-bd_sf"/>
</dbReference>
<evidence type="ECO:0000313" key="14">
    <source>
        <dbReference type="Proteomes" id="UP000192596"/>
    </source>
</evidence>
<evidence type="ECO:0000256" key="6">
    <source>
        <dbReference type="ARBA" id="ARBA00022989"/>
    </source>
</evidence>
<dbReference type="FunFam" id="1.10.10.10:FF:000119">
    <property type="entry name" value="DNA damage and replication checkpoint protein"/>
    <property type="match status" value="1"/>
</dbReference>
<dbReference type="PROSITE" id="PS51526">
    <property type="entry name" value="RFX_DBD"/>
    <property type="match status" value="1"/>
</dbReference>
<dbReference type="InterPro" id="IPR039779">
    <property type="entry name" value="RFX-like"/>
</dbReference>
<protein>
    <recommendedName>
        <fullName evidence="12">RFX-type winged-helix domain-containing protein</fullName>
    </recommendedName>
</protein>
<keyword evidence="7" id="KW-0238">DNA-binding</keyword>
<evidence type="ECO:0000256" key="1">
    <source>
        <dbReference type="ARBA" id="ARBA00004477"/>
    </source>
</evidence>